<accession>A0ABS2Z2I3</accession>
<evidence type="ECO:0000259" key="14">
    <source>
        <dbReference type="PROSITE" id="PS51314"/>
    </source>
</evidence>
<dbReference type="PANTHER" id="PTHR10559">
    <property type="entry name" value="TRANSCOBALAMIN-1/GASTRIC INTRINSIC FACTOR"/>
    <property type="match status" value="1"/>
</dbReference>
<dbReference type="EMBL" id="JAAWVN010015950">
    <property type="protein sequence ID" value="MBN3292318.1"/>
    <property type="molecule type" value="Genomic_DNA"/>
</dbReference>
<evidence type="ECO:0000256" key="1">
    <source>
        <dbReference type="ARBA" id="ARBA00004177"/>
    </source>
</evidence>
<comment type="caution">
    <text evidence="15">The sequence shown here is derived from an EMBL/GenBank/DDBJ whole genome shotgun (WGS) entry which is preliminary data.</text>
</comment>
<comment type="similarity">
    <text evidence="4">Belongs to the VPS37 family.</text>
</comment>
<dbReference type="InterPro" id="IPR037202">
    <property type="entry name" value="ESCRT_assembly_dom"/>
</dbReference>
<feature type="domain" description="VPS37 C-terminal" evidence="14">
    <location>
        <begin position="366"/>
        <end position="456"/>
    </location>
</feature>
<dbReference type="Gene3D" id="1.50.10.20">
    <property type="match status" value="2"/>
</dbReference>
<evidence type="ECO:0000256" key="3">
    <source>
        <dbReference type="ARBA" id="ARBA00006449"/>
    </source>
</evidence>
<evidence type="ECO:0000256" key="8">
    <source>
        <dbReference type="ARBA" id="ARBA00022729"/>
    </source>
</evidence>
<protein>
    <submittedName>
        <fullName evidence="15">VP37C protein</fullName>
    </submittedName>
</protein>
<proteinExistence type="inferred from homology"/>
<evidence type="ECO:0000256" key="4">
    <source>
        <dbReference type="ARBA" id="ARBA00007617"/>
    </source>
</evidence>
<keyword evidence="5" id="KW-0406">Ion transport</keyword>
<organism evidence="15 16">
    <name type="scientific">Polypterus senegalus</name>
    <name type="common">Senegal bichir</name>
    <dbReference type="NCBI Taxonomy" id="55291"/>
    <lineage>
        <taxon>Eukaryota</taxon>
        <taxon>Metazoa</taxon>
        <taxon>Chordata</taxon>
        <taxon>Craniata</taxon>
        <taxon>Vertebrata</taxon>
        <taxon>Euteleostomi</taxon>
        <taxon>Actinopterygii</taxon>
        <taxon>Polypteriformes</taxon>
        <taxon>Polypteridae</taxon>
        <taxon>Polypterus</taxon>
    </lineage>
</organism>
<evidence type="ECO:0000256" key="10">
    <source>
        <dbReference type="ARBA" id="ARBA00022927"/>
    </source>
</evidence>
<feature type="compositionally biased region" description="Polar residues" evidence="13">
    <location>
        <begin position="492"/>
        <end position="509"/>
    </location>
</feature>
<comment type="similarity">
    <text evidence="3">Belongs to the eukaryotic cobalamin transport proteins family.</text>
</comment>
<evidence type="ECO:0000256" key="9">
    <source>
        <dbReference type="ARBA" id="ARBA00022753"/>
    </source>
</evidence>
<keyword evidence="6 12" id="KW-0813">Transport</keyword>
<keyword evidence="16" id="KW-1185">Reference proteome</keyword>
<dbReference type="PROSITE" id="PS51314">
    <property type="entry name" value="VPS37_C"/>
    <property type="match status" value="1"/>
</dbReference>
<dbReference type="Pfam" id="PF07200">
    <property type="entry name" value="Mod_r"/>
    <property type="match status" value="1"/>
</dbReference>
<feature type="non-terminal residue" evidence="15">
    <location>
        <position position="612"/>
    </location>
</feature>
<evidence type="ECO:0000256" key="2">
    <source>
        <dbReference type="ARBA" id="ARBA00004613"/>
    </source>
</evidence>
<evidence type="ECO:0000256" key="7">
    <source>
        <dbReference type="ARBA" id="ARBA00022525"/>
    </source>
</evidence>
<evidence type="ECO:0000256" key="6">
    <source>
        <dbReference type="ARBA" id="ARBA00022448"/>
    </source>
</evidence>
<gene>
    <name evidence="15" type="primary">Vps37c</name>
    <name evidence="15" type="ORF">GTO92_0022507</name>
</gene>
<keyword evidence="11" id="KW-0170">Cobalt</keyword>
<feature type="compositionally biased region" description="Low complexity" evidence="13">
    <location>
        <begin position="540"/>
        <end position="549"/>
    </location>
</feature>
<dbReference type="InterPro" id="IPR009851">
    <property type="entry name" value="Mod_r"/>
</dbReference>
<dbReference type="Proteomes" id="UP001166052">
    <property type="component" value="Unassembled WGS sequence"/>
</dbReference>
<sequence length="612" mass="67616">MKLVTELLTKMLQSEVDKVSNGDEPSASVVLSLRLAQQHNLVMEQGLLERLEENVVKPNKTDPLALYVLAIQSFCKDPSLIPAPMLLDDYLKVTPILYEELNKDLCHIDTDSMAIIALTCLRQSLSPRTAAYIRTQIQTTLEKLFHRVLATRQANGLFGDLYSTGLALQALSVNYIDFDCTTTMQTLLKEISLGAFDNPIAASLIIPTLSGRTYLDINKLKCSADQDNLPLTGSDTASGNMTVYYTVIDDVSSTFRDSIIISLPVGSTLLDVLKRAATISPEKFRKVKMDKLLDLSQTELNEMLNDMAKIESMVMESSEVQNIQLEREMLLATNRSLAEQNLVLKPQFLEGREKLCRKYLELTDLRDTFRSHREDLDSRSETLKPEALLAILQSKSATIEEESEALAEQFLEGSIPLDSFLEHYSAKRILAHQRRVRIEKMQEALRNFPSKLPSQQTQVSALQPKPQETPPQQPSVVPTPPTSQSVSYPQSDSGSLPYSYMPSATMSQGPTAHGAINITCFPGGSLAPAPMLMQPPVPTGPSYGPGYRPGVPPPTFSGGYFGSSSVPQCPYPTQPPYPSGPRPGQPPYPTQPYTFPQQPQPPSVYGSSYRVP</sequence>
<evidence type="ECO:0000256" key="11">
    <source>
        <dbReference type="ARBA" id="ARBA00023285"/>
    </source>
</evidence>
<dbReference type="InterPro" id="IPR051588">
    <property type="entry name" value="Cobalamin_Transport"/>
</dbReference>
<evidence type="ECO:0000313" key="16">
    <source>
        <dbReference type="Proteomes" id="UP001166052"/>
    </source>
</evidence>
<dbReference type="InterPro" id="IPR002157">
    <property type="entry name" value="Cbl-bd_prot"/>
</dbReference>
<feature type="region of interest" description="Disordered" evidence="13">
    <location>
        <begin position="448"/>
        <end position="509"/>
    </location>
</feature>
<keyword evidence="10 12" id="KW-0653">Protein transport</keyword>
<dbReference type="PANTHER" id="PTHR10559:SF15">
    <property type="entry name" value="COBALAMIN BINDING INTRINSIC FACTOR"/>
    <property type="match status" value="1"/>
</dbReference>
<feature type="compositionally biased region" description="Low complexity" evidence="13">
    <location>
        <begin position="482"/>
        <end position="491"/>
    </location>
</feature>
<evidence type="ECO:0000256" key="5">
    <source>
        <dbReference type="ARBA" id="ARBA00022426"/>
    </source>
</evidence>
<dbReference type="Gene3D" id="1.10.287.660">
    <property type="entry name" value="Helix hairpin bin"/>
    <property type="match status" value="1"/>
</dbReference>
<keyword evidence="9" id="KW-0967">Endosome</keyword>
<reference evidence="15" key="1">
    <citation type="journal article" date="2021" name="Cell">
        <title>Tracing the genetic footprints of vertebrate landing in non-teleost ray-finned fishes.</title>
        <authorList>
            <person name="Bi X."/>
            <person name="Wang K."/>
            <person name="Yang L."/>
            <person name="Pan H."/>
            <person name="Jiang H."/>
            <person name="Wei Q."/>
            <person name="Fang M."/>
            <person name="Yu H."/>
            <person name="Zhu C."/>
            <person name="Cai Y."/>
            <person name="He Y."/>
            <person name="Gan X."/>
            <person name="Zeng H."/>
            <person name="Yu D."/>
            <person name="Zhu Y."/>
            <person name="Jiang H."/>
            <person name="Qiu Q."/>
            <person name="Yang H."/>
            <person name="Zhang Y.E."/>
            <person name="Wang W."/>
            <person name="Zhu M."/>
            <person name="He S."/>
            <person name="Zhang G."/>
        </authorList>
    </citation>
    <scope>NUCLEOTIDE SEQUENCE</scope>
    <source>
        <strain evidence="15">Bchr_001</strain>
    </source>
</reference>
<dbReference type="InterPro" id="IPR029012">
    <property type="entry name" value="Helix_hairpin_bin_sf"/>
</dbReference>
<evidence type="ECO:0000313" key="15">
    <source>
        <dbReference type="EMBL" id="MBN3292318.1"/>
    </source>
</evidence>
<feature type="compositionally biased region" description="Pro residues" evidence="13">
    <location>
        <begin position="569"/>
        <end position="590"/>
    </location>
</feature>
<feature type="non-terminal residue" evidence="15">
    <location>
        <position position="1"/>
    </location>
</feature>
<comment type="subcellular location">
    <subcellularLocation>
        <location evidence="1">Endosome</location>
    </subcellularLocation>
    <subcellularLocation>
        <location evidence="2">Secreted</location>
    </subcellularLocation>
</comment>
<feature type="compositionally biased region" description="Pro residues" evidence="13">
    <location>
        <begin position="467"/>
        <end position="481"/>
    </location>
</feature>
<evidence type="ECO:0000256" key="13">
    <source>
        <dbReference type="SAM" id="MobiDB-lite"/>
    </source>
</evidence>
<evidence type="ECO:0000256" key="12">
    <source>
        <dbReference type="PROSITE-ProRule" id="PRU00646"/>
    </source>
</evidence>
<name>A0ABS2Z2I3_POLSE</name>
<keyword evidence="7" id="KW-0964">Secreted</keyword>
<dbReference type="Pfam" id="PF01122">
    <property type="entry name" value="Cobalamin_bind"/>
    <property type="match status" value="2"/>
</dbReference>
<keyword evidence="8" id="KW-0732">Signal</keyword>
<keyword evidence="5" id="KW-0171">Cobalt transport</keyword>
<feature type="compositionally biased region" description="Polar residues" evidence="13">
    <location>
        <begin position="452"/>
        <end position="461"/>
    </location>
</feature>
<dbReference type="SUPFAM" id="SSF140111">
    <property type="entry name" value="Endosomal sorting complex assembly domain"/>
    <property type="match status" value="1"/>
</dbReference>
<feature type="region of interest" description="Disordered" evidence="13">
    <location>
        <begin position="540"/>
        <end position="612"/>
    </location>
</feature>